<dbReference type="SUPFAM" id="SSF143011">
    <property type="entry name" value="RelE-like"/>
    <property type="match status" value="1"/>
</dbReference>
<gene>
    <name evidence="2" type="ORF">FDQ92_06465</name>
</gene>
<accession>A0A4V1ERJ4</accession>
<protein>
    <recommendedName>
        <fullName evidence="1">ParE-like toxin domain-containing protein</fullName>
    </recommendedName>
</protein>
<evidence type="ECO:0000313" key="3">
    <source>
        <dbReference type="Proteomes" id="UP000298602"/>
    </source>
</evidence>
<dbReference type="RefSeq" id="WP_137423820.1">
    <property type="nucleotide sequence ID" value="NZ_CP040098.1"/>
</dbReference>
<keyword evidence="3" id="KW-1185">Reference proteome</keyword>
<proteinExistence type="predicted"/>
<dbReference type="KEGG" id="dax:FDQ92_06465"/>
<reference evidence="2 3" key="2">
    <citation type="submission" date="2019-05" db="EMBL/GenBank/DDBJ databases">
        <authorList>
            <person name="Suflita J.M."/>
            <person name="Marks C.R."/>
        </authorList>
    </citation>
    <scope>NUCLEOTIDE SEQUENCE [LARGE SCALE GENOMIC DNA]</scope>
    <source>
        <strain evidence="2 3">ALDC</strain>
    </source>
</reference>
<feature type="domain" description="ParE-like toxin" evidence="1">
    <location>
        <begin position="19"/>
        <end position="82"/>
    </location>
</feature>
<dbReference type="InterPro" id="IPR056925">
    <property type="entry name" value="ParE-like"/>
</dbReference>
<dbReference type="Proteomes" id="UP000298602">
    <property type="component" value="Chromosome"/>
</dbReference>
<organism evidence="2 3">
    <name type="scientific">Desulfoglaeba alkanexedens ALDC</name>
    <dbReference type="NCBI Taxonomy" id="980445"/>
    <lineage>
        <taxon>Bacteria</taxon>
        <taxon>Pseudomonadati</taxon>
        <taxon>Thermodesulfobacteriota</taxon>
        <taxon>Syntrophobacteria</taxon>
        <taxon>Syntrophobacterales</taxon>
        <taxon>Syntrophobacteraceae</taxon>
        <taxon>Desulfoglaeba</taxon>
    </lineage>
</organism>
<reference evidence="2 3" key="1">
    <citation type="submission" date="2019-05" db="EMBL/GenBank/DDBJ databases">
        <title>The Complete Genome Sequence of the n-alkane-degrading Desulfoglaeba alkanexedens ALDC reveals multiple alkylsuccinate synthase gene clusters.</title>
        <authorList>
            <person name="Callaghan A.V."/>
            <person name="Davidova I.A."/>
            <person name="Duncan K.E."/>
            <person name="Morris B."/>
            <person name="McInerney M.J."/>
        </authorList>
    </citation>
    <scope>NUCLEOTIDE SEQUENCE [LARGE SCALE GENOMIC DNA]</scope>
    <source>
        <strain evidence="2 3">ALDC</strain>
    </source>
</reference>
<dbReference type="InterPro" id="IPR035093">
    <property type="entry name" value="RelE/ParE_toxin_dom_sf"/>
</dbReference>
<sequence length="86" mass="10093">MKHFTSRRFWQCFDALPTQIQELARRNYALLKHNPAHPSLHFKSVCSGRFRSIRVGLHYRALGVPVPDGVQWFWIGSHDEYDQLIG</sequence>
<dbReference type="EMBL" id="CP040098">
    <property type="protein sequence ID" value="QCQ21851.1"/>
    <property type="molecule type" value="Genomic_DNA"/>
</dbReference>
<dbReference type="OrthoDB" id="129742at2"/>
<dbReference type="AlphaFoldDB" id="A0A4V1ERJ4"/>
<evidence type="ECO:0000313" key="2">
    <source>
        <dbReference type="EMBL" id="QCQ21851.1"/>
    </source>
</evidence>
<evidence type="ECO:0000259" key="1">
    <source>
        <dbReference type="Pfam" id="PF24732"/>
    </source>
</evidence>
<name>A0A4V1ERJ4_9BACT</name>
<dbReference type="Pfam" id="PF24732">
    <property type="entry name" value="ParE_like"/>
    <property type="match status" value="1"/>
</dbReference>